<evidence type="ECO:0000256" key="7">
    <source>
        <dbReference type="SAM" id="Phobius"/>
    </source>
</evidence>
<dbReference type="InterPro" id="IPR008010">
    <property type="entry name" value="Tatp1"/>
</dbReference>
<dbReference type="PANTHER" id="PTHR13317:SF4">
    <property type="entry name" value="TRANSMEMBRANE ANTERIOR POSTERIOR TRANSFORMATION PROTEIN 1 HOMOLOG"/>
    <property type="match status" value="1"/>
</dbReference>
<dbReference type="AlphaFoldDB" id="A0AAD9NQG2"/>
<dbReference type="GO" id="GO:0036064">
    <property type="term" value="C:ciliary basal body"/>
    <property type="evidence" value="ECO:0007669"/>
    <property type="project" value="TreeGrafter"/>
</dbReference>
<accession>A0AAD9NQG2</accession>
<dbReference type="Proteomes" id="UP001209878">
    <property type="component" value="Unassembled WGS sequence"/>
</dbReference>
<dbReference type="PANTHER" id="PTHR13317">
    <property type="entry name" value="TRANSMEMBRANE ANTERIOR POSTERIOR TRANSFORMATION PROTEIN 1 HOMOLOG"/>
    <property type="match status" value="1"/>
</dbReference>
<evidence type="ECO:0000256" key="5">
    <source>
        <dbReference type="ARBA" id="ARBA00023136"/>
    </source>
</evidence>
<feature type="transmembrane region" description="Helical" evidence="7">
    <location>
        <begin position="255"/>
        <end position="278"/>
    </location>
</feature>
<comment type="caution">
    <text evidence="8">The sequence shown here is derived from an EMBL/GenBank/DDBJ whole genome shotgun (WGS) entry which is preliminary data.</text>
</comment>
<comment type="subcellular location">
    <subcellularLocation>
        <location evidence="1">Membrane</location>
        <topology evidence="1">Multi-pass membrane protein</topology>
    </subcellularLocation>
</comment>
<dbReference type="Pfam" id="PF05346">
    <property type="entry name" value="DUF747"/>
    <property type="match status" value="1"/>
</dbReference>
<keyword evidence="3 7" id="KW-0812">Transmembrane</keyword>
<keyword evidence="4 7" id="KW-1133">Transmembrane helix</keyword>
<evidence type="ECO:0000256" key="2">
    <source>
        <dbReference type="ARBA" id="ARBA00008803"/>
    </source>
</evidence>
<feature type="transmembrane region" description="Helical" evidence="7">
    <location>
        <begin position="352"/>
        <end position="372"/>
    </location>
</feature>
<feature type="transmembrane region" description="Helical" evidence="7">
    <location>
        <begin position="134"/>
        <end position="159"/>
    </location>
</feature>
<evidence type="ECO:0000256" key="1">
    <source>
        <dbReference type="ARBA" id="ARBA00004141"/>
    </source>
</evidence>
<dbReference type="GO" id="GO:0005789">
    <property type="term" value="C:endoplasmic reticulum membrane"/>
    <property type="evidence" value="ECO:0007669"/>
    <property type="project" value="TreeGrafter"/>
</dbReference>
<protein>
    <recommendedName>
        <fullName evidence="10">Protein TAPT1 homolog</fullName>
    </recommendedName>
</protein>
<comment type="similarity">
    <text evidence="2">Belongs to the TAPT1 family.</text>
</comment>
<name>A0AAD9NQG2_RIDPI</name>
<reference evidence="8" key="1">
    <citation type="journal article" date="2023" name="Mol. Biol. Evol.">
        <title>Third-Generation Sequencing Reveals the Adaptive Role of the Epigenome in Three Deep-Sea Polychaetes.</title>
        <authorList>
            <person name="Perez M."/>
            <person name="Aroh O."/>
            <person name="Sun Y."/>
            <person name="Lan Y."/>
            <person name="Juniper S.K."/>
            <person name="Young C.R."/>
            <person name="Angers B."/>
            <person name="Qian P.Y."/>
        </authorList>
    </citation>
    <scope>NUCLEOTIDE SEQUENCE</scope>
    <source>
        <strain evidence="8">R07B-5</strain>
    </source>
</reference>
<evidence type="ECO:0008006" key="10">
    <source>
        <dbReference type="Google" id="ProtNLM"/>
    </source>
</evidence>
<evidence type="ECO:0000313" key="8">
    <source>
        <dbReference type="EMBL" id="KAK2176816.1"/>
    </source>
</evidence>
<proteinExistence type="inferred from homology"/>
<keyword evidence="5 7" id="KW-0472">Membrane</keyword>
<dbReference type="EMBL" id="JAODUO010000637">
    <property type="protein sequence ID" value="KAK2176816.1"/>
    <property type="molecule type" value="Genomic_DNA"/>
</dbReference>
<evidence type="ECO:0000256" key="6">
    <source>
        <dbReference type="SAM" id="MobiDB-lite"/>
    </source>
</evidence>
<evidence type="ECO:0000313" key="9">
    <source>
        <dbReference type="Proteomes" id="UP001209878"/>
    </source>
</evidence>
<dbReference type="GO" id="GO:0045724">
    <property type="term" value="P:positive regulation of cilium assembly"/>
    <property type="evidence" value="ECO:0007669"/>
    <property type="project" value="TreeGrafter"/>
</dbReference>
<organism evidence="8 9">
    <name type="scientific">Ridgeia piscesae</name>
    <name type="common">Tubeworm</name>
    <dbReference type="NCBI Taxonomy" id="27915"/>
    <lineage>
        <taxon>Eukaryota</taxon>
        <taxon>Metazoa</taxon>
        <taxon>Spiralia</taxon>
        <taxon>Lophotrochozoa</taxon>
        <taxon>Annelida</taxon>
        <taxon>Polychaeta</taxon>
        <taxon>Sedentaria</taxon>
        <taxon>Canalipalpata</taxon>
        <taxon>Sabellida</taxon>
        <taxon>Siboglinidae</taxon>
        <taxon>Ridgeia</taxon>
    </lineage>
</organism>
<feature type="transmembrane region" description="Helical" evidence="7">
    <location>
        <begin position="446"/>
        <end position="471"/>
    </location>
</feature>
<feature type="region of interest" description="Disordered" evidence="6">
    <location>
        <begin position="15"/>
        <end position="67"/>
    </location>
</feature>
<keyword evidence="9" id="KW-1185">Reference proteome</keyword>
<feature type="compositionally biased region" description="Low complexity" evidence="6">
    <location>
        <begin position="37"/>
        <end position="53"/>
    </location>
</feature>
<feature type="transmembrane region" description="Helical" evidence="7">
    <location>
        <begin position="421"/>
        <end position="440"/>
    </location>
</feature>
<gene>
    <name evidence="8" type="ORF">NP493_637g00004</name>
</gene>
<evidence type="ECO:0000256" key="4">
    <source>
        <dbReference type="ARBA" id="ARBA00022989"/>
    </source>
</evidence>
<sequence length="616" mass="69155">MLVWISMSSRRLEDQFLKDDDGNEGGGNNCPDAAESTTLPTTETLTAEGTPGASGTTYADDAQDPQCTPETGENIHINKISFWSYMYAEMTRAYQLTHDEVRLTEKRQRVYTFIKIPIELEKFMTYGFFQCVDAFLYIFTFLPLRFCLALLQLCSRSLLRLCVSGQQGRLLEPAQVCDLLKGLILVSCCVIMNYMDVSMMYHLIRARLSSNSTSSSTCLRFVLDSVGTRQGQRLLRSLSTGGVEPRGSKREYLGVLLHLVFAVFYVFGHTVLVLFQATTLNVAFNSHNKALLTIMMSNNFVELKGSVFKKFEKNNLFQMSCSDVRERFHFFILLSIVCIRNLPEFSWNVDHFWVLIPDLLMVMMFEFLVDWVKHAFITKFNDIPAEVYKEYMVSIAYDMASSKQKDAFSDYMDIVSRRMGFIPMPLAVLLVRVLSQSLHFTGCVGVLLLVMLYLCLVTFKVLNSIVLLGLACGYINDNKQKEAAAAAATTVAQSVAPPADSFSDSISFKRNDHVIKHLHRSHSISGSMNTSVQEGTLSPPILGGHCITPSLTPKGLLSNSTVSLQSVGLNEDYVKDVTVVSPTAKGTELKRRKPEPRPAKPLSEIDRYTMCSNRII</sequence>
<evidence type="ECO:0000256" key="3">
    <source>
        <dbReference type="ARBA" id="ARBA00022692"/>
    </source>
</evidence>